<evidence type="ECO:0000313" key="11">
    <source>
        <dbReference type="EMBL" id="HBQ48973.1"/>
    </source>
</evidence>
<evidence type="ECO:0000256" key="8">
    <source>
        <dbReference type="ARBA" id="ARBA00023014"/>
    </source>
</evidence>
<dbReference type="CDD" id="cd10030">
    <property type="entry name" value="UDG-F4_TTUDGA_SPO1dp_like"/>
    <property type="match status" value="1"/>
</dbReference>
<dbReference type="AlphaFoldDB" id="A0A356W6K6"/>
<evidence type="ECO:0000313" key="12">
    <source>
        <dbReference type="Proteomes" id="UP000263957"/>
    </source>
</evidence>
<dbReference type="NCBIfam" id="TIGR03914">
    <property type="entry name" value="UDG_fam_dom"/>
    <property type="match status" value="1"/>
</dbReference>
<comment type="similarity">
    <text evidence="1">Belongs to the uracil-DNA glycosylase (UDG) superfamily. Type 4 (UDGa) family.</text>
</comment>
<dbReference type="InterPro" id="IPR036895">
    <property type="entry name" value="Uracil-DNA_glycosylase-like_sf"/>
</dbReference>
<dbReference type="SUPFAM" id="SSF52141">
    <property type="entry name" value="Uracil-DNA glycosylase-like"/>
    <property type="match status" value="1"/>
</dbReference>
<dbReference type="GO" id="GO:0097506">
    <property type="term" value="F:deaminated base DNA N-glycosylase activity"/>
    <property type="evidence" value="ECO:0007669"/>
    <property type="project" value="UniProtKB-ARBA"/>
</dbReference>
<name>A0A356W6K6_9PROT</name>
<dbReference type="PANTHER" id="PTHR33693:SF9">
    <property type="entry name" value="TYPE-4 URACIL-DNA GLYCOSYLASE"/>
    <property type="match status" value="1"/>
</dbReference>
<dbReference type="Proteomes" id="UP000263957">
    <property type="component" value="Unassembled WGS sequence"/>
</dbReference>
<gene>
    <name evidence="11" type="ORF">DD728_08815</name>
</gene>
<dbReference type="PANTHER" id="PTHR33693">
    <property type="entry name" value="TYPE-5 URACIL-DNA GLYCOSYLASE"/>
    <property type="match status" value="1"/>
</dbReference>
<dbReference type="InterPro" id="IPR005122">
    <property type="entry name" value="Uracil-DNA_glycosylase-like"/>
</dbReference>
<dbReference type="GO" id="GO:0046872">
    <property type="term" value="F:metal ion binding"/>
    <property type="evidence" value="ECO:0007669"/>
    <property type="project" value="UniProtKB-KW"/>
</dbReference>
<keyword evidence="6" id="KW-0378">Hydrolase</keyword>
<protein>
    <recommendedName>
        <fullName evidence="2">Type-4 uracil-DNA glycosylase</fullName>
    </recommendedName>
</protein>
<dbReference type="GO" id="GO:0006281">
    <property type="term" value="P:DNA repair"/>
    <property type="evidence" value="ECO:0007669"/>
    <property type="project" value="UniProtKB-KW"/>
</dbReference>
<keyword evidence="5" id="KW-0227">DNA damage</keyword>
<keyword evidence="4" id="KW-0479">Metal-binding</keyword>
<dbReference type="InterPro" id="IPR023875">
    <property type="entry name" value="DNA_repair_put"/>
</dbReference>
<keyword evidence="9" id="KW-0234">DNA repair</keyword>
<dbReference type="InterPro" id="IPR025404">
    <property type="entry name" value="DUF4130"/>
</dbReference>
<dbReference type="SMART" id="SM00987">
    <property type="entry name" value="UreE_C"/>
    <property type="match status" value="1"/>
</dbReference>
<keyword evidence="7" id="KW-0408">Iron</keyword>
<evidence type="ECO:0000256" key="2">
    <source>
        <dbReference type="ARBA" id="ARBA00019403"/>
    </source>
</evidence>
<evidence type="ECO:0000256" key="1">
    <source>
        <dbReference type="ARBA" id="ARBA00006521"/>
    </source>
</evidence>
<evidence type="ECO:0000256" key="3">
    <source>
        <dbReference type="ARBA" id="ARBA00022485"/>
    </source>
</evidence>
<dbReference type="EMBL" id="DOGS01000179">
    <property type="protein sequence ID" value="HBQ48973.1"/>
    <property type="molecule type" value="Genomic_DNA"/>
</dbReference>
<dbReference type="InterPro" id="IPR051536">
    <property type="entry name" value="UDG_Type-4/5"/>
</dbReference>
<comment type="caution">
    <text evidence="11">The sequence shown here is derived from an EMBL/GenBank/DDBJ whole genome shotgun (WGS) entry which is preliminary data.</text>
</comment>
<dbReference type="Pfam" id="PF13566">
    <property type="entry name" value="DUF4130"/>
    <property type="match status" value="1"/>
</dbReference>
<evidence type="ECO:0000256" key="7">
    <source>
        <dbReference type="ARBA" id="ARBA00023004"/>
    </source>
</evidence>
<evidence type="ECO:0000259" key="10">
    <source>
        <dbReference type="SMART" id="SM00986"/>
    </source>
</evidence>
<dbReference type="NCBIfam" id="TIGR00758">
    <property type="entry name" value="UDG_fam4"/>
    <property type="match status" value="1"/>
</dbReference>
<evidence type="ECO:0000256" key="6">
    <source>
        <dbReference type="ARBA" id="ARBA00022801"/>
    </source>
</evidence>
<dbReference type="InterPro" id="IPR005273">
    <property type="entry name" value="Ura-DNA_glyco_family4"/>
</dbReference>
<dbReference type="SMART" id="SM00986">
    <property type="entry name" value="UDG"/>
    <property type="match status" value="1"/>
</dbReference>
<sequence>MIAAELEHETDFGGWRRLARGLLAEAIAPDAVDWKIQGAPSDLLSAATFQTSAAKPASPMRVSKRFIDLARRTICHTDPQRFARLYRILFRLQARTLHIDQITDDDIRWLMSSDKAVRRDIHKTHAFVRFRETGTDPDGRETFAAWFEPTHRTLELSAPFFQRRFPNMDWIIVTPDRTACWDGRSLRFSEGGQRSDVPPDDAVEDQWRTYFRSIFNPARLKISAMTSEMPRKYWKNLPEADLIPELIATAPTRARSMQAQPLLAPNPLATHLDRQRAAQAAPAPTLETFAGIRSAISACQRCPLCKDASQSVSGEGPEDARLMIVGEQPGDQEDIAGRPLMGPAGQLLDTMLAEAGLDRSAAYVTNAVKHFKFTPRGKRRMHQRPNAGEIDTCRWWLDLERQQVQPDLIIALGASAARGVLGHSVKISDVRGKIQPVPGGASLLVTVHPAYLLRLPDADRALTERQHFAQDLRMARSFLDGAVKGTNCREGNGAAKVT</sequence>
<keyword evidence="8" id="KW-0411">Iron-sulfur</keyword>
<evidence type="ECO:0000256" key="4">
    <source>
        <dbReference type="ARBA" id="ARBA00022723"/>
    </source>
</evidence>
<dbReference type="Gene3D" id="3.40.470.10">
    <property type="entry name" value="Uracil-DNA glycosylase-like domain"/>
    <property type="match status" value="1"/>
</dbReference>
<evidence type="ECO:0000256" key="9">
    <source>
        <dbReference type="ARBA" id="ARBA00023204"/>
    </source>
</evidence>
<dbReference type="Pfam" id="PF03167">
    <property type="entry name" value="UDG"/>
    <property type="match status" value="1"/>
</dbReference>
<evidence type="ECO:0000256" key="5">
    <source>
        <dbReference type="ARBA" id="ARBA00022763"/>
    </source>
</evidence>
<dbReference type="GO" id="GO:0051539">
    <property type="term" value="F:4 iron, 4 sulfur cluster binding"/>
    <property type="evidence" value="ECO:0007669"/>
    <property type="project" value="UniProtKB-KW"/>
</dbReference>
<keyword evidence="3" id="KW-0004">4Fe-4S</keyword>
<accession>A0A356W6K6</accession>
<reference evidence="11 12" key="1">
    <citation type="journal article" date="2018" name="Nat. Biotechnol.">
        <title>A standardized bacterial taxonomy based on genome phylogeny substantially revises the tree of life.</title>
        <authorList>
            <person name="Parks D.H."/>
            <person name="Chuvochina M."/>
            <person name="Waite D.W."/>
            <person name="Rinke C."/>
            <person name="Skarshewski A."/>
            <person name="Chaumeil P.A."/>
            <person name="Hugenholtz P."/>
        </authorList>
    </citation>
    <scope>NUCLEOTIDE SEQUENCE [LARGE SCALE GENOMIC DNA]</scope>
    <source>
        <strain evidence="11">UBA10378</strain>
    </source>
</reference>
<dbReference type="NCBIfam" id="TIGR03915">
    <property type="entry name" value="SAM_7_link_chp"/>
    <property type="match status" value="1"/>
</dbReference>
<organism evidence="11 12">
    <name type="scientific">Hyphomonas atlantica</name>
    <dbReference type="NCBI Taxonomy" id="1280948"/>
    <lineage>
        <taxon>Bacteria</taxon>
        <taxon>Pseudomonadati</taxon>
        <taxon>Pseudomonadota</taxon>
        <taxon>Alphaproteobacteria</taxon>
        <taxon>Hyphomonadales</taxon>
        <taxon>Hyphomonadaceae</taxon>
        <taxon>Hyphomonas</taxon>
    </lineage>
</organism>
<proteinExistence type="inferred from homology"/>
<feature type="domain" description="Uracil-DNA glycosylase-like" evidence="10">
    <location>
        <begin position="313"/>
        <end position="473"/>
    </location>
</feature>